<keyword evidence="2" id="KW-1185">Reference proteome</keyword>
<dbReference type="AlphaFoldDB" id="A0AAP0NWP8"/>
<dbReference type="EMBL" id="JBBNAF010000008">
    <property type="protein sequence ID" value="KAK9121823.1"/>
    <property type="molecule type" value="Genomic_DNA"/>
</dbReference>
<reference evidence="1 2" key="1">
    <citation type="submission" date="2024-01" db="EMBL/GenBank/DDBJ databases">
        <title>Genome assemblies of Stephania.</title>
        <authorList>
            <person name="Yang L."/>
        </authorList>
    </citation>
    <scope>NUCLEOTIDE SEQUENCE [LARGE SCALE GENOMIC DNA]</scope>
    <source>
        <strain evidence="1">YNDBR</strain>
        <tissue evidence="1">Leaf</tissue>
    </source>
</reference>
<sequence length="76" mass="8791">MLEKKYKIEDVGAKKFVIGKFIQYVMVDSKNVIKKVEEIQVLIHELHSEGYSINGHFQVGAITKSYLLHGKILRFI</sequence>
<evidence type="ECO:0000313" key="1">
    <source>
        <dbReference type="EMBL" id="KAK9121823.1"/>
    </source>
</evidence>
<gene>
    <name evidence="1" type="ORF">Syun_019440</name>
</gene>
<proteinExistence type="predicted"/>
<name>A0AAP0NWP8_9MAGN</name>
<organism evidence="1 2">
    <name type="scientific">Stephania yunnanensis</name>
    <dbReference type="NCBI Taxonomy" id="152371"/>
    <lineage>
        <taxon>Eukaryota</taxon>
        <taxon>Viridiplantae</taxon>
        <taxon>Streptophyta</taxon>
        <taxon>Embryophyta</taxon>
        <taxon>Tracheophyta</taxon>
        <taxon>Spermatophyta</taxon>
        <taxon>Magnoliopsida</taxon>
        <taxon>Ranunculales</taxon>
        <taxon>Menispermaceae</taxon>
        <taxon>Menispermoideae</taxon>
        <taxon>Cissampelideae</taxon>
        <taxon>Stephania</taxon>
    </lineage>
</organism>
<dbReference type="PANTHER" id="PTHR47592">
    <property type="entry name" value="PBF68 PROTEIN"/>
    <property type="match status" value="1"/>
</dbReference>
<dbReference type="Proteomes" id="UP001420932">
    <property type="component" value="Unassembled WGS sequence"/>
</dbReference>
<accession>A0AAP0NWP8</accession>
<evidence type="ECO:0000313" key="2">
    <source>
        <dbReference type="Proteomes" id="UP001420932"/>
    </source>
</evidence>
<comment type="caution">
    <text evidence="1">The sequence shown here is derived from an EMBL/GenBank/DDBJ whole genome shotgun (WGS) entry which is preliminary data.</text>
</comment>
<dbReference type="PANTHER" id="PTHR47592:SF27">
    <property type="entry name" value="OS08G0421700 PROTEIN"/>
    <property type="match status" value="1"/>
</dbReference>
<protein>
    <submittedName>
        <fullName evidence="1">Uncharacterized protein</fullName>
    </submittedName>
</protein>